<organism evidence="1 2">
    <name type="scientific">Inquilinus ginsengisoli</name>
    <dbReference type="NCBI Taxonomy" id="363840"/>
    <lineage>
        <taxon>Bacteria</taxon>
        <taxon>Pseudomonadati</taxon>
        <taxon>Pseudomonadota</taxon>
        <taxon>Alphaproteobacteria</taxon>
        <taxon>Rhodospirillales</taxon>
        <taxon>Rhodospirillaceae</taxon>
        <taxon>Inquilinus</taxon>
    </lineage>
</organism>
<proteinExistence type="predicted"/>
<reference evidence="1 2" key="1">
    <citation type="submission" date="2023-07" db="EMBL/GenBank/DDBJ databases">
        <title>Sorghum-associated microbial communities from plants grown in Nebraska, USA.</title>
        <authorList>
            <person name="Schachtman D."/>
        </authorList>
    </citation>
    <scope>NUCLEOTIDE SEQUENCE [LARGE SCALE GENOMIC DNA]</scope>
    <source>
        <strain evidence="1 2">584</strain>
    </source>
</reference>
<protein>
    <recommendedName>
        <fullName evidence="3">TubC N-terminal docking domain-containing protein</fullName>
    </recommendedName>
</protein>
<sequence>MRPTLNALMADLARHDARLTLEDGRVGVQGDLPADLLLRLHRHRCQLLTLVERGNHLSHR</sequence>
<dbReference type="Proteomes" id="UP001262410">
    <property type="component" value="Unassembled WGS sequence"/>
</dbReference>
<dbReference type="RefSeq" id="WP_309794877.1">
    <property type="nucleotide sequence ID" value="NZ_JAVDPW010000005.1"/>
</dbReference>
<keyword evidence="2" id="KW-1185">Reference proteome</keyword>
<gene>
    <name evidence="1" type="ORF">E9232_002935</name>
</gene>
<name>A0ABU1JP58_9PROT</name>
<comment type="caution">
    <text evidence="1">The sequence shown here is derived from an EMBL/GenBank/DDBJ whole genome shotgun (WGS) entry which is preliminary data.</text>
</comment>
<evidence type="ECO:0008006" key="3">
    <source>
        <dbReference type="Google" id="ProtNLM"/>
    </source>
</evidence>
<dbReference type="EMBL" id="JAVDPW010000005">
    <property type="protein sequence ID" value="MDR6290409.1"/>
    <property type="molecule type" value="Genomic_DNA"/>
</dbReference>
<accession>A0ABU1JP58</accession>
<evidence type="ECO:0000313" key="1">
    <source>
        <dbReference type="EMBL" id="MDR6290409.1"/>
    </source>
</evidence>
<evidence type="ECO:0000313" key="2">
    <source>
        <dbReference type="Proteomes" id="UP001262410"/>
    </source>
</evidence>